<evidence type="ECO:0000259" key="1">
    <source>
        <dbReference type="Pfam" id="PF04321"/>
    </source>
</evidence>
<dbReference type="GO" id="GO:0006556">
    <property type="term" value="P:S-adenosylmethionine biosynthetic process"/>
    <property type="evidence" value="ECO:0007669"/>
    <property type="project" value="TreeGrafter"/>
</dbReference>
<keyword evidence="3" id="KW-1185">Reference proteome</keyword>
<accession>A0A9W8I600</accession>
<dbReference type="FunFam" id="3.40.50.720:FF:000357">
    <property type="entry name" value="Methionine adenosyltransferase 2 subunit beta"/>
    <property type="match status" value="1"/>
</dbReference>
<dbReference type="EMBL" id="JANBUO010000001">
    <property type="protein sequence ID" value="KAJ2809510.1"/>
    <property type="molecule type" value="Genomic_DNA"/>
</dbReference>
<evidence type="ECO:0000313" key="3">
    <source>
        <dbReference type="Proteomes" id="UP001140094"/>
    </source>
</evidence>
<gene>
    <name evidence="2" type="ORF">H4R20_000011</name>
</gene>
<dbReference type="Pfam" id="PF04321">
    <property type="entry name" value="RmlD_sub_bind"/>
    <property type="match status" value="1"/>
</dbReference>
<dbReference type="SUPFAM" id="SSF51735">
    <property type="entry name" value="NAD(P)-binding Rossmann-fold domains"/>
    <property type="match status" value="1"/>
</dbReference>
<dbReference type="Proteomes" id="UP001140094">
    <property type="component" value="Unassembled WGS sequence"/>
</dbReference>
<evidence type="ECO:0000313" key="2">
    <source>
        <dbReference type="EMBL" id="KAJ2809510.1"/>
    </source>
</evidence>
<dbReference type="InterPro" id="IPR029903">
    <property type="entry name" value="RmlD-like-bd"/>
</dbReference>
<dbReference type="CDD" id="cd05254">
    <property type="entry name" value="dTDP_HR_like_SDR_e"/>
    <property type="match status" value="1"/>
</dbReference>
<organism evidence="2 3">
    <name type="scientific">Coemansia guatemalensis</name>
    <dbReference type="NCBI Taxonomy" id="2761395"/>
    <lineage>
        <taxon>Eukaryota</taxon>
        <taxon>Fungi</taxon>
        <taxon>Fungi incertae sedis</taxon>
        <taxon>Zoopagomycota</taxon>
        <taxon>Kickxellomycotina</taxon>
        <taxon>Kickxellomycetes</taxon>
        <taxon>Kickxellales</taxon>
        <taxon>Kickxellaceae</taxon>
        <taxon>Coemansia</taxon>
    </lineage>
</organism>
<dbReference type="OrthoDB" id="6235964at2759"/>
<dbReference type="PANTHER" id="PTHR10491">
    <property type="entry name" value="DTDP-4-DEHYDRORHAMNOSE REDUCTASE"/>
    <property type="match status" value="1"/>
</dbReference>
<dbReference type="GO" id="GO:0048269">
    <property type="term" value="C:methionine adenosyltransferase complex"/>
    <property type="evidence" value="ECO:0007669"/>
    <property type="project" value="TreeGrafter"/>
</dbReference>
<protein>
    <recommendedName>
        <fullName evidence="1">RmlD-like substrate binding domain-containing protein</fullName>
    </recommendedName>
</protein>
<name>A0A9W8I600_9FUNG</name>
<proteinExistence type="predicted"/>
<dbReference type="GO" id="GO:0048270">
    <property type="term" value="F:methionine adenosyltransferase regulator activity"/>
    <property type="evidence" value="ECO:0007669"/>
    <property type="project" value="TreeGrafter"/>
</dbReference>
<dbReference type="PANTHER" id="PTHR10491:SF4">
    <property type="entry name" value="METHIONINE ADENOSYLTRANSFERASE 2 SUBUNIT BETA"/>
    <property type="match status" value="1"/>
</dbReference>
<comment type="caution">
    <text evidence="2">The sequence shown here is derived from an EMBL/GenBank/DDBJ whole genome shotgun (WGS) entry which is preliminary data.</text>
</comment>
<dbReference type="InterPro" id="IPR036291">
    <property type="entry name" value="NAD(P)-bd_dom_sf"/>
</dbReference>
<dbReference type="Gene3D" id="3.40.50.720">
    <property type="entry name" value="NAD(P)-binding Rossmann-like Domain"/>
    <property type="match status" value="1"/>
</dbReference>
<reference evidence="2" key="1">
    <citation type="submission" date="2022-07" db="EMBL/GenBank/DDBJ databases">
        <title>Phylogenomic reconstructions and comparative analyses of Kickxellomycotina fungi.</title>
        <authorList>
            <person name="Reynolds N.K."/>
            <person name="Stajich J.E."/>
            <person name="Barry K."/>
            <person name="Grigoriev I.V."/>
            <person name="Crous P."/>
            <person name="Smith M.E."/>
        </authorList>
    </citation>
    <scope>NUCLEOTIDE SEQUENCE</scope>
    <source>
        <strain evidence="2">NRRL 1565</strain>
    </source>
</reference>
<sequence>MGADSIKVVVTGASGLLGRAVLKEVSKRGYAAIGTAFSRAGAGLERLDLNDTTAVAQFMELHQPQAVIHCAAEVRPDIVERNQAAAEQLNVKASGHLAQLAKDVGAFFVYISSDYVFDGTKPPYHVGDTPNPLNFYGYTKFAGEQAVRGANSQAAILRLPVLYGVAENPKEGSINTLISLVRGTRPASVDNVQPRFPTCTDDVARVLLDMVDMSVGPKHSLVEGVFHFSAKEKMTKYEMCKSFASILGVDIQNRITPVNEKPAEPVASRPENSQLSTEALEQIGISVDCVTFYEWWSVYLKQH</sequence>
<dbReference type="AlphaFoldDB" id="A0A9W8I600"/>
<dbReference type="InterPro" id="IPR005913">
    <property type="entry name" value="dTDP_dehydrorham_reduct"/>
</dbReference>
<feature type="domain" description="RmlD-like substrate binding" evidence="1">
    <location>
        <begin position="7"/>
        <end position="285"/>
    </location>
</feature>